<name>A0ABT0HJE5_9BACT</name>
<sequence>MASYSYGQNPTKEQLAGTWIGVRTEWDSNSFCPLPVYIQLEADGTYRLGTIDGSVETVSSTWAVDSLVRLDTVHFAPKLVMRENDLLRIGTNYPLIFRRFTAIPLDSATAHRQLSGRVWQSDSLSLFIHANGQLMVEDRKSSQRTAHFWQLARFGTSLFLIIGGNQYRFREGNYKFIWQLGSLSPTLIQAIGSNGRSSVTQPFRLVRRLSPGDSCRPSGFQPCANCLSRMMAGSGLGQSHKRYELNQLLATYYKPIIRQGQSGIIRLQFVINCEGAQGMYHVNGFDADYCPKTFSTQVTSQLLDICRNYLTADRLLSADERSSMDVPVSFTIRLKDGKITDILP</sequence>
<protein>
    <recommendedName>
        <fullName evidence="3">TonB C-terminal domain-containing protein</fullName>
    </recommendedName>
</protein>
<proteinExistence type="predicted"/>
<comment type="caution">
    <text evidence="1">The sequence shown here is derived from an EMBL/GenBank/DDBJ whole genome shotgun (WGS) entry which is preliminary data.</text>
</comment>
<gene>
    <name evidence="1" type="ORF">M0L20_10470</name>
</gene>
<organism evidence="1 2">
    <name type="scientific">Spirosoma liriopis</name>
    <dbReference type="NCBI Taxonomy" id="2937440"/>
    <lineage>
        <taxon>Bacteria</taxon>
        <taxon>Pseudomonadati</taxon>
        <taxon>Bacteroidota</taxon>
        <taxon>Cytophagia</taxon>
        <taxon>Cytophagales</taxon>
        <taxon>Cytophagaceae</taxon>
        <taxon>Spirosoma</taxon>
    </lineage>
</organism>
<accession>A0ABT0HJE5</accession>
<dbReference type="RefSeq" id="WP_248476866.1">
    <property type="nucleotide sequence ID" value="NZ_JALPRF010000002.1"/>
</dbReference>
<reference evidence="1 2" key="1">
    <citation type="submission" date="2022-04" db="EMBL/GenBank/DDBJ databases">
        <title>Spirosoma sp. strain RP8 genome sequencing and assembly.</title>
        <authorList>
            <person name="Jung Y."/>
        </authorList>
    </citation>
    <scope>NUCLEOTIDE SEQUENCE [LARGE SCALE GENOMIC DNA]</scope>
    <source>
        <strain evidence="1 2">RP8</strain>
    </source>
</reference>
<evidence type="ECO:0008006" key="3">
    <source>
        <dbReference type="Google" id="ProtNLM"/>
    </source>
</evidence>
<evidence type="ECO:0000313" key="2">
    <source>
        <dbReference type="Proteomes" id="UP001202180"/>
    </source>
</evidence>
<evidence type="ECO:0000313" key="1">
    <source>
        <dbReference type="EMBL" id="MCK8492273.1"/>
    </source>
</evidence>
<dbReference type="EMBL" id="JALPRF010000002">
    <property type="protein sequence ID" value="MCK8492273.1"/>
    <property type="molecule type" value="Genomic_DNA"/>
</dbReference>
<dbReference type="Proteomes" id="UP001202180">
    <property type="component" value="Unassembled WGS sequence"/>
</dbReference>
<keyword evidence="2" id="KW-1185">Reference proteome</keyword>